<evidence type="ECO:0000313" key="1">
    <source>
        <dbReference type="EMBL" id="GIZ45732.1"/>
    </source>
</evidence>
<reference evidence="1 2" key="1">
    <citation type="submission" date="2021-01" db="EMBL/GenBank/DDBJ databases">
        <title>Cercospora kikuchii MAFF 305040 whole genome shotgun sequence.</title>
        <authorList>
            <person name="Kashiwa T."/>
            <person name="Suzuki T."/>
        </authorList>
    </citation>
    <scope>NUCLEOTIDE SEQUENCE [LARGE SCALE GENOMIC DNA]</scope>
    <source>
        <strain evidence="1 2">MAFF 305040</strain>
    </source>
</reference>
<dbReference type="EMBL" id="BOLY01000005">
    <property type="protein sequence ID" value="GIZ45732.1"/>
    <property type="molecule type" value="Genomic_DNA"/>
</dbReference>
<keyword evidence="2" id="KW-1185">Reference proteome</keyword>
<organism evidence="1 2">
    <name type="scientific">Cercospora kikuchii</name>
    <dbReference type="NCBI Taxonomy" id="84275"/>
    <lineage>
        <taxon>Eukaryota</taxon>
        <taxon>Fungi</taxon>
        <taxon>Dikarya</taxon>
        <taxon>Ascomycota</taxon>
        <taxon>Pezizomycotina</taxon>
        <taxon>Dothideomycetes</taxon>
        <taxon>Dothideomycetidae</taxon>
        <taxon>Mycosphaerellales</taxon>
        <taxon>Mycosphaerellaceae</taxon>
        <taxon>Cercospora</taxon>
    </lineage>
</organism>
<accession>A0A9P3CM40</accession>
<dbReference type="OrthoDB" id="3647238at2759"/>
<protein>
    <recommendedName>
        <fullName evidence="3">Heterokaryon incompatibility domain-containing protein</fullName>
    </recommendedName>
</protein>
<comment type="caution">
    <text evidence="1">The sequence shown here is derived from an EMBL/GenBank/DDBJ whole genome shotgun (WGS) entry which is preliminary data.</text>
</comment>
<dbReference type="Proteomes" id="UP000825890">
    <property type="component" value="Unassembled WGS sequence"/>
</dbReference>
<proteinExistence type="predicted"/>
<name>A0A9P3CM40_9PEZI</name>
<gene>
    <name evidence="1" type="ORF">CKM354_000888600</name>
</gene>
<evidence type="ECO:0008006" key="3">
    <source>
        <dbReference type="Google" id="ProtNLM"/>
    </source>
</evidence>
<dbReference type="AlphaFoldDB" id="A0A9P3CM40"/>
<sequence length="101" mass="11173">MSAQHAALYRPLEGDKAIRFIELLPGKPSNVISINFIYDTLLMRPAPTYEATSYTWGSPNPTKTILCDGIDFDYRIDLACSGWTASASTKQTRSNAPSKSR</sequence>
<evidence type="ECO:0000313" key="2">
    <source>
        <dbReference type="Proteomes" id="UP000825890"/>
    </source>
</evidence>
<dbReference type="GeneID" id="68294461"/>
<dbReference type="RefSeq" id="XP_044660219.1">
    <property type="nucleotide sequence ID" value="XM_044804284.1"/>
</dbReference>